<protein>
    <recommendedName>
        <fullName evidence="2">pyridoxal kinase</fullName>
        <ecNumber evidence="2">2.7.1.35</ecNumber>
    </recommendedName>
</protein>
<dbReference type="NCBIfam" id="TIGR00687">
    <property type="entry name" value="pyridox_kin"/>
    <property type="match status" value="1"/>
</dbReference>
<dbReference type="PANTHER" id="PTHR10534">
    <property type="entry name" value="PYRIDOXAL KINASE"/>
    <property type="match status" value="1"/>
</dbReference>
<evidence type="ECO:0000256" key="6">
    <source>
        <dbReference type="ARBA" id="ARBA00022840"/>
    </source>
</evidence>
<evidence type="ECO:0000313" key="9">
    <source>
        <dbReference type="Proteomes" id="UP000191144"/>
    </source>
</evidence>
<dbReference type="InterPro" id="IPR029056">
    <property type="entry name" value="Ribokinase-like"/>
</dbReference>
<keyword evidence="3" id="KW-0808">Transferase</keyword>
<evidence type="ECO:0000256" key="2">
    <source>
        <dbReference type="ARBA" id="ARBA00012104"/>
    </source>
</evidence>
<dbReference type="GO" id="GO:0009443">
    <property type="term" value="P:pyridoxal 5'-phosphate salvage"/>
    <property type="evidence" value="ECO:0007669"/>
    <property type="project" value="InterPro"/>
</dbReference>
<dbReference type="Gene3D" id="3.40.1190.20">
    <property type="match status" value="1"/>
</dbReference>
<dbReference type="GO" id="GO:0005524">
    <property type="term" value="F:ATP binding"/>
    <property type="evidence" value="ECO:0007669"/>
    <property type="project" value="UniProtKB-KW"/>
</dbReference>
<dbReference type="Pfam" id="PF08543">
    <property type="entry name" value="Phos_pyr_kin"/>
    <property type="match status" value="1"/>
</dbReference>
<feature type="domain" description="Pyridoxamine kinase/Phosphomethylpyrimidine kinase" evidence="7">
    <location>
        <begin position="92"/>
        <end position="231"/>
    </location>
</feature>
<dbReference type="EMBL" id="LT598480">
    <property type="protein sequence ID" value="SCV04025.1"/>
    <property type="molecule type" value="Genomic_DNA"/>
</dbReference>
<dbReference type="CDD" id="cd01173">
    <property type="entry name" value="pyridoxal_pyridoxamine_kinase"/>
    <property type="match status" value="1"/>
</dbReference>
<accession>A0A1G4KHQ5</accession>
<gene>
    <name evidence="8" type="ORF">LAME_0H15148G</name>
</gene>
<keyword evidence="4" id="KW-0547">Nucleotide-binding</keyword>
<keyword evidence="5" id="KW-0418">Kinase</keyword>
<evidence type="ECO:0000259" key="7">
    <source>
        <dbReference type="Pfam" id="PF08543"/>
    </source>
</evidence>
<sequence>MTKKVLSIQSHVVHGYVGNKAATFPLQYRGWDVDALNTVQYSNHPGYGHFDGFRSRAQDLREIIEKGLLEGLQQKYDALLTGYLPDPEALREIGDVLATLCESDSEIKWILDPVLGDNGRLYVSPDAVPAYKEILLRGTVYLATPNQFEMETLTGVQITDLATLKLSITRFHELYPKVPNVLVTSVMSSTLDQDTMICACSELSKPDSARYFSVPKIDVHFSGSGDLCSALLLDIFLRQPSEALDLARAANEVLSLVDNILKRTLQLHLDTQQKALGQDRPRKINDLRLIESRDLLDGSGELKYTPMVL</sequence>
<dbReference type="EC" id="2.7.1.35" evidence="2"/>
<comment type="similarity">
    <text evidence="1">Belongs to the pyridoxine kinase family.</text>
</comment>
<evidence type="ECO:0000256" key="3">
    <source>
        <dbReference type="ARBA" id="ARBA00022679"/>
    </source>
</evidence>
<reference evidence="9" key="1">
    <citation type="submission" date="2016-03" db="EMBL/GenBank/DDBJ databases">
        <authorList>
            <person name="Devillers Hugo."/>
        </authorList>
    </citation>
    <scope>NUCLEOTIDE SEQUENCE [LARGE SCALE GENOMIC DNA]</scope>
</reference>
<proteinExistence type="inferred from homology"/>
<name>A0A1G4KHQ5_9SACH</name>
<evidence type="ECO:0000256" key="1">
    <source>
        <dbReference type="ARBA" id="ARBA00008805"/>
    </source>
</evidence>
<evidence type="ECO:0000313" key="8">
    <source>
        <dbReference type="EMBL" id="SCV04025.1"/>
    </source>
</evidence>
<dbReference type="GO" id="GO:0008478">
    <property type="term" value="F:pyridoxal kinase activity"/>
    <property type="evidence" value="ECO:0007669"/>
    <property type="project" value="UniProtKB-EC"/>
</dbReference>
<keyword evidence="9" id="KW-1185">Reference proteome</keyword>
<dbReference type="AlphaFoldDB" id="A0A1G4KHQ5"/>
<dbReference type="OrthoDB" id="2104723at2759"/>
<keyword evidence="6" id="KW-0067">ATP-binding</keyword>
<organism evidence="8 9">
    <name type="scientific">Lachancea meyersii CBS 8951</name>
    <dbReference type="NCBI Taxonomy" id="1266667"/>
    <lineage>
        <taxon>Eukaryota</taxon>
        <taxon>Fungi</taxon>
        <taxon>Dikarya</taxon>
        <taxon>Ascomycota</taxon>
        <taxon>Saccharomycotina</taxon>
        <taxon>Saccharomycetes</taxon>
        <taxon>Saccharomycetales</taxon>
        <taxon>Saccharomycetaceae</taxon>
        <taxon>Lachancea</taxon>
    </lineage>
</organism>
<dbReference type="Proteomes" id="UP000191144">
    <property type="component" value="Chromosome H"/>
</dbReference>
<evidence type="ECO:0000256" key="4">
    <source>
        <dbReference type="ARBA" id="ARBA00022741"/>
    </source>
</evidence>
<dbReference type="InterPro" id="IPR013749">
    <property type="entry name" value="PM/HMP-P_kinase-1"/>
</dbReference>
<dbReference type="InterPro" id="IPR004625">
    <property type="entry name" value="PyrdxlKinase"/>
</dbReference>
<dbReference type="SUPFAM" id="SSF53613">
    <property type="entry name" value="Ribokinase-like"/>
    <property type="match status" value="1"/>
</dbReference>
<evidence type="ECO:0000256" key="5">
    <source>
        <dbReference type="ARBA" id="ARBA00022777"/>
    </source>
</evidence>
<dbReference type="GO" id="GO:0005829">
    <property type="term" value="C:cytosol"/>
    <property type="evidence" value="ECO:0007669"/>
    <property type="project" value="TreeGrafter"/>
</dbReference>
<dbReference type="PANTHER" id="PTHR10534:SF12">
    <property type="entry name" value="PYRIDOXAL KINASE BUD17-RELATED"/>
    <property type="match status" value="1"/>
</dbReference>